<comment type="caution">
    <text evidence="2">The sequence shown here is derived from an EMBL/GenBank/DDBJ whole genome shotgun (WGS) entry which is preliminary data.</text>
</comment>
<reference evidence="2" key="1">
    <citation type="submission" date="2020-08" db="EMBL/GenBank/DDBJ databases">
        <title>Genome sequencing and assembly of the red palm weevil Rhynchophorus ferrugineus.</title>
        <authorList>
            <person name="Dias G.B."/>
            <person name="Bergman C.M."/>
            <person name="Manee M."/>
        </authorList>
    </citation>
    <scope>NUCLEOTIDE SEQUENCE</scope>
    <source>
        <strain evidence="2">AA-2017</strain>
        <tissue evidence="2">Whole larva</tissue>
    </source>
</reference>
<accession>A0A834MDL8</accession>
<dbReference type="Proteomes" id="UP000625711">
    <property type="component" value="Unassembled WGS sequence"/>
</dbReference>
<evidence type="ECO:0000313" key="3">
    <source>
        <dbReference type="Proteomes" id="UP000625711"/>
    </source>
</evidence>
<proteinExistence type="predicted"/>
<protein>
    <submittedName>
        <fullName evidence="2">Uncharacterized protein</fullName>
    </submittedName>
</protein>
<feature type="region of interest" description="Disordered" evidence="1">
    <location>
        <begin position="79"/>
        <end position="110"/>
    </location>
</feature>
<sequence length="213" mass="23671">MIIKIVLIQQIDGKRYIVLHAANRNEINNTFDLDEMDQWPNIYECKTKSKNITKIKSKTALSKLLGFFRPRKTSASVSSFISYPKSGGTSPKPSSTPPTSQLSNGSFRRPSAIRSCVPGHSCERNARRKPIETSNLLVESSGRRSALLNQNPKPSDERPVSPPLPGTRHRSVVLVFLQLCSSFPTVPLAVLPSNGQDKDARRWKITGGFLLTR</sequence>
<organism evidence="2 3">
    <name type="scientific">Rhynchophorus ferrugineus</name>
    <name type="common">Red palm weevil</name>
    <name type="synonym">Curculio ferrugineus</name>
    <dbReference type="NCBI Taxonomy" id="354439"/>
    <lineage>
        <taxon>Eukaryota</taxon>
        <taxon>Metazoa</taxon>
        <taxon>Ecdysozoa</taxon>
        <taxon>Arthropoda</taxon>
        <taxon>Hexapoda</taxon>
        <taxon>Insecta</taxon>
        <taxon>Pterygota</taxon>
        <taxon>Neoptera</taxon>
        <taxon>Endopterygota</taxon>
        <taxon>Coleoptera</taxon>
        <taxon>Polyphaga</taxon>
        <taxon>Cucujiformia</taxon>
        <taxon>Curculionidae</taxon>
        <taxon>Dryophthorinae</taxon>
        <taxon>Rhynchophorus</taxon>
    </lineage>
</organism>
<name>A0A834MDL8_RHYFE</name>
<evidence type="ECO:0000256" key="1">
    <source>
        <dbReference type="SAM" id="MobiDB-lite"/>
    </source>
</evidence>
<gene>
    <name evidence="2" type="ORF">GWI33_005642</name>
</gene>
<dbReference type="AlphaFoldDB" id="A0A834MDL8"/>
<feature type="compositionally biased region" description="Low complexity" evidence="1">
    <location>
        <begin position="84"/>
        <end position="100"/>
    </location>
</feature>
<evidence type="ECO:0000313" key="2">
    <source>
        <dbReference type="EMBL" id="KAF7280676.1"/>
    </source>
</evidence>
<keyword evidence="3" id="KW-1185">Reference proteome</keyword>
<feature type="region of interest" description="Disordered" evidence="1">
    <location>
        <begin position="133"/>
        <end position="166"/>
    </location>
</feature>
<dbReference type="EMBL" id="JAACXV010000278">
    <property type="protein sequence ID" value="KAF7280676.1"/>
    <property type="molecule type" value="Genomic_DNA"/>
</dbReference>